<dbReference type="PANTHER" id="PTHR11036:SF146">
    <property type="entry name" value="SEMA DOMAIN-CONTAINING PROTEIN"/>
    <property type="match status" value="1"/>
</dbReference>
<dbReference type="GO" id="GO:0045499">
    <property type="term" value="F:chemorepellent activity"/>
    <property type="evidence" value="ECO:0007669"/>
    <property type="project" value="TreeGrafter"/>
</dbReference>
<comment type="caution">
    <text evidence="2">Lacks conserved residue(s) required for the propagation of feature annotation.</text>
</comment>
<dbReference type="InterPro" id="IPR015943">
    <property type="entry name" value="WD40/YVTN_repeat-like_dom_sf"/>
</dbReference>
<dbReference type="InterPro" id="IPR001627">
    <property type="entry name" value="Semap_dom"/>
</dbReference>
<dbReference type="GO" id="GO:0000122">
    <property type="term" value="P:negative regulation of transcription by RNA polymerase II"/>
    <property type="evidence" value="ECO:0007669"/>
    <property type="project" value="TreeGrafter"/>
</dbReference>
<proteinExistence type="predicted"/>
<evidence type="ECO:0000259" key="3">
    <source>
        <dbReference type="PROSITE" id="PS51004"/>
    </source>
</evidence>
<dbReference type="InterPro" id="IPR036352">
    <property type="entry name" value="Semap_dom_sf"/>
</dbReference>
<accession>A0A663N198</accession>
<dbReference type="Gene3D" id="2.130.10.10">
    <property type="entry name" value="YVTN repeat-like/Quinoprotein amine dehydrogenase"/>
    <property type="match status" value="1"/>
</dbReference>
<reference evidence="4" key="1">
    <citation type="submission" date="2025-08" db="UniProtKB">
        <authorList>
            <consortium name="Ensembl"/>
        </authorList>
    </citation>
    <scope>IDENTIFICATION</scope>
</reference>
<feature type="domain" description="Sema" evidence="3">
    <location>
        <begin position="1"/>
        <end position="400"/>
    </location>
</feature>
<dbReference type="GO" id="GO:0005615">
    <property type="term" value="C:extracellular space"/>
    <property type="evidence" value="ECO:0007669"/>
    <property type="project" value="TreeGrafter"/>
</dbReference>
<dbReference type="GO" id="GO:0005886">
    <property type="term" value="C:plasma membrane"/>
    <property type="evidence" value="ECO:0007669"/>
    <property type="project" value="TreeGrafter"/>
</dbReference>
<protein>
    <recommendedName>
        <fullName evidence="3">Sema domain-containing protein</fullName>
    </recommendedName>
</protein>
<dbReference type="GO" id="GO:0030335">
    <property type="term" value="P:positive regulation of cell migration"/>
    <property type="evidence" value="ECO:0007669"/>
    <property type="project" value="TreeGrafter"/>
</dbReference>
<evidence type="ECO:0000256" key="1">
    <source>
        <dbReference type="ARBA" id="ARBA00023180"/>
    </source>
</evidence>
<sequence length="453" mass="52001">MKEGLSNVSTLIMNEETNTLFVGGRDAVFALDLSNISREIMQSTTLCKFYFYFQIKCQNYILCLCKINYFNLYVCGTNTYYPTCDHMANISFFFLMSLHFKNKYSSLFLLTGGEFYSLNGKKCFVYLCVSEPSFVNMEIVHESESNPNGHNDKMYVFFTETAVEFEFYDKLLVSRIARICRGDLGGKRILQRRWISFLKSRLSFSIPELNFHFDIVQDIFLLRRRKFYGIFSQQCKDSHFSMNSLSTNIPLLMVYRGEVPVPHPGACTDNLAQSVGYNASFDLPDKVLQFVRDHPLMDNSVNPVGNRPVLLPTIQRFQLYRIVVDRVTGLDKHTVLSLEYISFYVDDGYLHKAFSCDGEMFIVEELQLFLSPEPEQSLRLSSEKVELLSLTPSCTPRECSTSGPCLEWCRSQCPCATGPRTAQIASWHSIPAAPGPSLLRNVFCWQIKPLRLQ</sequence>
<dbReference type="GO" id="GO:0043931">
    <property type="term" value="P:ossification involved in bone maturation"/>
    <property type="evidence" value="ECO:0007669"/>
    <property type="project" value="TreeGrafter"/>
</dbReference>
<evidence type="ECO:0000313" key="4">
    <source>
        <dbReference type="Ensembl" id="ENSACUP00000017517.1"/>
    </source>
</evidence>
<dbReference type="AlphaFoldDB" id="A0A663N198"/>
<dbReference type="InterPro" id="IPR027231">
    <property type="entry name" value="Semaphorin"/>
</dbReference>
<dbReference type="Proteomes" id="UP000472269">
    <property type="component" value="Unplaced"/>
</dbReference>
<keyword evidence="5" id="KW-1185">Reference proteome</keyword>
<dbReference type="PANTHER" id="PTHR11036">
    <property type="entry name" value="SEMAPHORIN"/>
    <property type="match status" value="1"/>
</dbReference>
<keyword evidence="1" id="KW-0325">Glycoprotein</keyword>
<dbReference type="Ensembl" id="ENSACUT00000018687.1">
    <property type="protein sequence ID" value="ENSACUP00000017517.1"/>
    <property type="gene ID" value="ENSACUG00000011762.1"/>
</dbReference>
<dbReference type="Pfam" id="PF01403">
    <property type="entry name" value="Sema"/>
    <property type="match status" value="1"/>
</dbReference>
<dbReference type="SMART" id="SM00630">
    <property type="entry name" value="Sema"/>
    <property type="match status" value="1"/>
</dbReference>
<dbReference type="GO" id="GO:0071526">
    <property type="term" value="P:semaphorin-plexin signaling pathway"/>
    <property type="evidence" value="ECO:0007669"/>
    <property type="project" value="TreeGrafter"/>
</dbReference>
<name>A0A663N198_ATHCN</name>
<evidence type="ECO:0000313" key="5">
    <source>
        <dbReference type="Proteomes" id="UP000472269"/>
    </source>
</evidence>
<reference evidence="4" key="2">
    <citation type="submission" date="2025-09" db="UniProtKB">
        <authorList>
            <consortium name="Ensembl"/>
        </authorList>
    </citation>
    <scope>IDENTIFICATION</scope>
</reference>
<evidence type="ECO:0000256" key="2">
    <source>
        <dbReference type="PROSITE-ProRule" id="PRU00352"/>
    </source>
</evidence>
<dbReference type="SUPFAM" id="SSF101912">
    <property type="entry name" value="Sema domain"/>
    <property type="match status" value="1"/>
</dbReference>
<dbReference type="PROSITE" id="PS51004">
    <property type="entry name" value="SEMA"/>
    <property type="match status" value="1"/>
</dbReference>
<organism evidence="4 5">
    <name type="scientific">Athene cunicularia</name>
    <name type="common">Burrowing owl</name>
    <name type="synonym">Speotyto cunicularia</name>
    <dbReference type="NCBI Taxonomy" id="194338"/>
    <lineage>
        <taxon>Eukaryota</taxon>
        <taxon>Metazoa</taxon>
        <taxon>Chordata</taxon>
        <taxon>Craniata</taxon>
        <taxon>Vertebrata</taxon>
        <taxon>Euteleostomi</taxon>
        <taxon>Archelosauria</taxon>
        <taxon>Archosauria</taxon>
        <taxon>Dinosauria</taxon>
        <taxon>Saurischia</taxon>
        <taxon>Theropoda</taxon>
        <taxon>Coelurosauria</taxon>
        <taxon>Aves</taxon>
        <taxon>Neognathae</taxon>
        <taxon>Neoaves</taxon>
        <taxon>Telluraves</taxon>
        <taxon>Strigiformes</taxon>
        <taxon>Strigidae</taxon>
        <taxon>Athene</taxon>
    </lineage>
</organism>
<dbReference type="GO" id="GO:0007411">
    <property type="term" value="P:axon guidance"/>
    <property type="evidence" value="ECO:0007669"/>
    <property type="project" value="TreeGrafter"/>
</dbReference>
<dbReference type="OMA" id="FHPVIDN"/>
<dbReference type="GO" id="GO:0001755">
    <property type="term" value="P:neural crest cell migration"/>
    <property type="evidence" value="ECO:0007669"/>
    <property type="project" value="TreeGrafter"/>
</dbReference>
<dbReference type="GO" id="GO:0030215">
    <property type="term" value="F:semaphorin receptor binding"/>
    <property type="evidence" value="ECO:0007669"/>
    <property type="project" value="InterPro"/>
</dbReference>